<protein>
    <submittedName>
        <fullName evidence="6">LacI family kdg operon repressor</fullName>
    </submittedName>
</protein>
<name>A0ABS4FUJ4_9BACL</name>
<dbReference type="PROSITE" id="PS50943">
    <property type="entry name" value="HTH_CROC1"/>
    <property type="match status" value="1"/>
</dbReference>
<keyword evidence="7" id="KW-1185">Reference proteome</keyword>
<dbReference type="InterPro" id="IPR000843">
    <property type="entry name" value="HTH_LacI"/>
</dbReference>
<dbReference type="SMART" id="SM00354">
    <property type="entry name" value="HTH_LACI"/>
    <property type="match status" value="1"/>
</dbReference>
<evidence type="ECO:0000313" key="6">
    <source>
        <dbReference type="EMBL" id="MBP1906244.1"/>
    </source>
</evidence>
<reference evidence="6 7" key="1">
    <citation type="submission" date="2021-03" db="EMBL/GenBank/DDBJ databases">
        <title>Genomic Encyclopedia of Type Strains, Phase IV (KMG-IV): sequencing the most valuable type-strain genomes for metagenomic binning, comparative biology and taxonomic classification.</title>
        <authorList>
            <person name="Goeker M."/>
        </authorList>
    </citation>
    <scope>NUCLEOTIDE SEQUENCE [LARGE SCALE GENOMIC DNA]</scope>
    <source>
        <strain evidence="6 7">DSM 14349</strain>
    </source>
</reference>
<dbReference type="PROSITE" id="PS50932">
    <property type="entry name" value="HTH_LACI_2"/>
    <property type="match status" value="1"/>
</dbReference>
<evidence type="ECO:0000256" key="2">
    <source>
        <dbReference type="ARBA" id="ARBA00023125"/>
    </source>
</evidence>
<feature type="domain" description="HTH lacI-type" evidence="4">
    <location>
        <begin position="4"/>
        <end position="59"/>
    </location>
</feature>
<dbReference type="InterPro" id="IPR010982">
    <property type="entry name" value="Lambda_DNA-bd_dom_sf"/>
</dbReference>
<keyword evidence="1" id="KW-0805">Transcription regulation</keyword>
<sequence>MKKLTIADVAREAGVSKSTVSQFLNKRYHYMSEATKQKISEVIERLEYQPSGLARGLGLRENRTYMVGIIVANLNYTLSISCIRAIENELQSYGIAVIICNADESPEKEQKYIEMLKARQVDGLIIFPTSKSPTMYTKLIEQGYPVVFLDRLVDGIAMHSLLMDNEMACKIAIQEFVQHGHQKIAFLSLPIGKDGITPRKERLSGFKRAMENEGLAVHLDYIRDAAKEELGNTLAQLISLSTPPTAILASNDIVLAEILKYVNVHHLRIPQDISVIGIDHGDFAQIYNPCITTVCQPAYEMGVKAAQIIVSCIEQGQSVPITYRFPPQLIKGQSVLRIEN</sequence>
<dbReference type="PANTHER" id="PTHR30146:SF109">
    <property type="entry name" value="HTH-TYPE TRANSCRIPTIONAL REGULATOR GALS"/>
    <property type="match status" value="1"/>
</dbReference>
<gene>
    <name evidence="6" type="ORF">J2Z32_002893</name>
</gene>
<dbReference type="Pfam" id="PF00356">
    <property type="entry name" value="LacI"/>
    <property type="match status" value="1"/>
</dbReference>
<evidence type="ECO:0000313" key="7">
    <source>
        <dbReference type="Proteomes" id="UP001519272"/>
    </source>
</evidence>
<evidence type="ECO:0000256" key="1">
    <source>
        <dbReference type="ARBA" id="ARBA00023015"/>
    </source>
</evidence>
<keyword evidence="3" id="KW-0804">Transcription</keyword>
<dbReference type="CDD" id="cd19977">
    <property type="entry name" value="PBP1_EndR-like"/>
    <property type="match status" value="1"/>
</dbReference>
<feature type="domain" description="HTH cro/C1-type" evidence="5">
    <location>
        <begin position="2"/>
        <end position="49"/>
    </location>
</feature>
<accession>A0ABS4FUJ4</accession>
<dbReference type="CDD" id="cd01392">
    <property type="entry name" value="HTH_LacI"/>
    <property type="match status" value="1"/>
</dbReference>
<dbReference type="Proteomes" id="UP001519272">
    <property type="component" value="Unassembled WGS sequence"/>
</dbReference>
<dbReference type="Pfam" id="PF13377">
    <property type="entry name" value="Peripla_BP_3"/>
    <property type="match status" value="1"/>
</dbReference>
<dbReference type="RefSeq" id="WP_210089850.1">
    <property type="nucleotide sequence ID" value="NZ_JAGGKG010000014.1"/>
</dbReference>
<dbReference type="SUPFAM" id="SSF47413">
    <property type="entry name" value="lambda repressor-like DNA-binding domains"/>
    <property type="match status" value="1"/>
</dbReference>
<dbReference type="PANTHER" id="PTHR30146">
    <property type="entry name" value="LACI-RELATED TRANSCRIPTIONAL REPRESSOR"/>
    <property type="match status" value="1"/>
</dbReference>
<evidence type="ECO:0000259" key="4">
    <source>
        <dbReference type="PROSITE" id="PS50932"/>
    </source>
</evidence>
<evidence type="ECO:0000256" key="3">
    <source>
        <dbReference type="ARBA" id="ARBA00023163"/>
    </source>
</evidence>
<evidence type="ECO:0000259" key="5">
    <source>
        <dbReference type="PROSITE" id="PS50943"/>
    </source>
</evidence>
<dbReference type="InterPro" id="IPR028082">
    <property type="entry name" value="Peripla_BP_I"/>
</dbReference>
<dbReference type="Gene3D" id="1.10.260.40">
    <property type="entry name" value="lambda repressor-like DNA-binding domains"/>
    <property type="match status" value="1"/>
</dbReference>
<keyword evidence="2" id="KW-0238">DNA-binding</keyword>
<dbReference type="Gene3D" id="3.40.50.2300">
    <property type="match status" value="2"/>
</dbReference>
<dbReference type="SUPFAM" id="SSF53822">
    <property type="entry name" value="Periplasmic binding protein-like I"/>
    <property type="match status" value="1"/>
</dbReference>
<proteinExistence type="predicted"/>
<dbReference type="PRINTS" id="PR00036">
    <property type="entry name" value="HTHLACI"/>
</dbReference>
<dbReference type="EMBL" id="JAGGKG010000014">
    <property type="protein sequence ID" value="MBP1906244.1"/>
    <property type="molecule type" value="Genomic_DNA"/>
</dbReference>
<organism evidence="6 7">
    <name type="scientific">Paenibacillus turicensis</name>
    <dbReference type="NCBI Taxonomy" id="160487"/>
    <lineage>
        <taxon>Bacteria</taxon>
        <taxon>Bacillati</taxon>
        <taxon>Bacillota</taxon>
        <taxon>Bacilli</taxon>
        <taxon>Bacillales</taxon>
        <taxon>Paenibacillaceae</taxon>
        <taxon>Paenibacillus</taxon>
    </lineage>
</organism>
<dbReference type="InterPro" id="IPR046335">
    <property type="entry name" value="LacI/GalR-like_sensor"/>
</dbReference>
<comment type="caution">
    <text evidence="6">The sequence shown here is derived from an EMBL/GenBank/DDBJ whole genome shotgun (WGS) entry which is preliminary data.</text>
</comment>
<dbReference type="PROSITE" id="PS00356">
    <property type="entry name" value="HTH_LACI_1"/>
    <property type="match status" value="1"/>
</dbReference>
<dbReference type="InterPro" id="IPR001387">
    <property type="entry name" value="Cro/C1-type_HTH"/>
</dbReference>